<comment type="catalytic activity">
    <reaction evidence="9">
        <text>D-gluconate + ATP = 6-phospho-D-gluconate + ADP + H(+)</text>
        <dbReference type="Rhea" id="RHEA:19433"/>
        <dbReference type="ChEBI" id="CHEBI:15378"/>
        <dbReference type="ChEBI" id="CHEBI:18391"/>
        <dbReference type="ChEBI" id="CHEBI:30616"/>
        <dbReference type="ChEBI" id="CHEBI:58759"/>
        <dbReference type="ChEBI" id="CHEBI:456216"/>
        <dbReference type="EC" id="2.7.1.12"/>
    </reaction>
</comment>
<dbReference type="InterPro" id="IPR008928">
    <property type="entry name" value="6-hairpin_glycosidase_sf"/>
</dbReference>
<evidence type="ECO:0000256" key="2">
    <source>
        <dbReference type="ARBA" id="ARBA00008420"/>
    </source>
</evidence>
<evidence type="ECO:0000313" key="12">
    <source>
        <dbReference type="EMBL" id="MDC2888348.1"/>
    </source>
</evidence>
<evidence type="ECO:0000256" key="4">
    <source>
        <dbReference type="ARBA" id="ARBA00022676"/>
    </source>
</evidence>
<evidence type="ECO:0000259" key="11">
    <source>
        <dbReference type="Pfam" id="PF17167"/>
    </source>
</evidence>
<dbReference type="InterPro" id="IPR027417">
    <property type="entry name" value="P-loop_NTPase"/>
</dbReference>
<dbReference type="Pfam" id="PF13671">
    <property type="entry name" value="AAA_33"/>
    <property type="match status" value="1"/>
</dbReference>
<comment type="pathway">
    <text evidence="1">Carbohydrate acid metabolism.</text>
</comment>
<keyword evidence="13" id="KW-1185">Reference proteome</keyword>
<evidence type="ECO:0000256" key="9">
    <source>
        <dbReference type="ARBA" id="ARBA00048090"/>
    </source>
</evidence>
<dbReference type="Gene3D" id="3.40.50.300">
    <property type="entry name" value="P-loop containing nucleotide triphosphate hydrolases"/>
    <property type="match status" value="1"/>
</dbReference>
<dbReference type="Pfam" id="PF17167">
    <property type="entry name" value="Glyco_hydro_94"/>
    <property type="match status" value="1"/>
</dbReference>
<feature type="domain" description="Glycosyl hydrolase 94 catalytic" evidence="11">
    <location>
        <begin position="5"/>
        <end position="262"/>
    </location>
</feature>
<evidence type="ECO:0000256" key="8">
    <source>
        <dbReference type="ARBA" id="ARBA00022840"/>
    </source>
</evidence>
<keyword evidence="7" id="KW-0418">Kinase</keyword>
<name>A0ABT5F9Z1_9GAMM</name>
<dbReference type="EC" id="2.7.1.12" evidence="3"/>
<evidence type="ECO:0000259" key="10">
    <source>
        <dbReference type="Pfam" id="PF03633"/>
    </source>
</evidence>
<keyword evidence="5" id="KW-0808">Transferase</keyword>
<keyword evidence="4" id="KW-0328">Glycosyltransferase</keyword>
<protein>
    <recommendedName>
        <fullName evidence="3">gluconokinase</fullName>
        <ecNumber evidence="3">2.7.1.12</ecNumber>
    </recommendedName>
</protein>
<dbReference type="PANTHER" id="PTHR37469:SF2">
    <property type="entry name" value="CELLOBIONIC ACID PHOSPHORYLASE"/>
    <property type="match status" value="1"/>
</dbReference>
<accession>A0ABT5F9Z1</accession>
<organism evidence="12 13">
    <name type="scientific">Psychrosphaera algicola</name>
    <dbReference type="NCBI Taxonomy" id="3023714"/>
    <lineage>
        <taxon>Bacteria</taxon>
        <taxon>Pseudomonadati</taxon>
        <taxon>Pseudomonadota</taxon>
        <taxon>Gammaproteobacteria</taxon>
        <taxon>Alteromonadales</taxon>
        <taxon>Pseudoalteromonadaceae</taxon>
        <taxon>Psychrosphaera</taxon>
    </lineage>
</organism>
<dbReference type="Gene3D" id="2.60.420.10">
    <property type="entry name" value="Maltose phosphorylase, domain 3"/>
    <property type="match status" value="1"/>
</dbReference>
<keyword evidence="8" id="KW-0067">ATP-binding</keyword>
<evidence type="ECO:0000256" key="5">
    <source>
        <dbReference type="ARBA" id="ARBA00022679"/>
    </source>
</evidence>
<dbReference type="SUPFAM" id="SSF52540">
    <property type="entry name" value="P-loop containing nucleoside triphosphate hydrolases"/>
    <property type="match status" value="1"/>
</dbReference>
<gene>
    <name evidence="12" type="ORF">PN838_05635</name>
</gene>
<dbReference type="InterPro" id="IPR006001">
    <property type="entry name" value="Therm_gnt_kin"/>
</dbReference>
<dbReference type="Proteomes" id="UP001528411">
    <property type="component" value="Unassembled WGS sequence"/>
</dbReference>
<evidence type="ECO:0000256" key="6">
    <source>
        <dbReference type="ARBA" id="ARBA00022741"/>
    </source>
</evidence>
<proteinExistence type="inferred from homology"/>
<dbReference type="Pfam" id="PF03633">
    <property type="entry name" value="Glyco_hydro_65C"/>
    <property type="match status" value="1"/>
</dbReference>
<dbReference type="EMBL" id="JAQOMS010000002">
    <property type="protein sequence ID" value="MDC2888348.1"/>
    <property type="molecule type" value="Genomic_DNA"/>
</dbReference>
<dbReference type="InterPro" id="IPR005194">
    <property type="entry name" value="Glyco_hydro_65_C"/>
</dbReference>
<dbReference type="InterPro" id="IPR052047">
    <property type="entry name" value="GH94_Enzymes"/>
</dbReference>
<dbReference type="Gene3D" id="1.50.10.10">
    <property type="match status" value="1"/>
</dbReference>
<dbReference type="PANTHER" id="PTHR37469">
    <property type="entry name" value="CELLOBIONIC ACID PHOSPHORYLASE-RELATED"/>
    <property type="match status" value="1"/>
</dbReference>
<keyword evidence="6" id="KW-0547">Nucleotide-binding</keyword>
<dbReference type="InterPro" id="IPR012341">
    <property type="entry name" value="6hp_glycosidase-like_sf"/>
</dbReference>
<dbReference type="RefSeq" id="WP_272179989.1">
    <property type="nucleotide sequence ID" value="NZ_JAQOMS010000002.1"/>
</dbReference>
<evidence type="ECO:0000256" key="1">
    <source>
        <dbReference type="ARBA" id="ARBA00004761"/>
    </source>
</evidence>
<dbReference type="CDD" id="cd02021">
    <property type="entry name" value="GntK"/>
    <property type="match status" value="1"/>
</dbReference>
<evidence type="ECO:0000256" key="3">
    <source>
        <dbReference type="ARBA" id="ARBA00012054"/>
    </source>
</evidence>
<evidence type="ECO:0000256" key="7">
    <source>
        <dbReference type="ARBA" id="ARBA00022777"/>
    </source>
</evidence>
<reference evidence="12 13" key="1">
    <citation type="submission" date="2023-01" db="EMBL/GenBank/DDBJ databases">
        <title>Psychrosphaera sp. nov., isolated from marine algae.</title>
        <authorList>
            <person name="Bayburt H."/>
            <person name="Choi B.J."/>
            <person name="Kim J.M."/>
            <person name="Choi D.G."/>
            <person name="Jeon C.O."/>
        </authorList>
    </citation>
    <scope>NUCLEOTIDE SEQUENCE [LARGE SCALE GENOMIC DNA]</scope>
    <source>
        <strain evidence="12 13">G1-22</strain>
    </source>
</reference>
<sequence length="505" mass="57428">MDWLINNTDRNGLSLIAQGDWCDPMNMVGYKGKGVSSWLTFATAYAIKCWVKICDQFLPTYNAKKHSHYQMSMQYLNNAALNAFQSGKWFGRGITDDGRLFGTEKDAEGKMFLNAQSWAMLSGVTTIAEQPEALTQINQHLLTPYGYTMLAPSYTKMVEDVGRITQKSPGVSENGSVYNHAAIFYAYALFEQGLTDQAFDVLTRMIALPESGINRDQLPNFVPNYYRGAYFQFPDYAGRSSNLFNTGTISWLMRCVNEHLCGFKGLTNGVEISPQLPSDWQGFGFSRQYRGALFTVEIIRDANIEQQQTSCNGRALAQNRLLNIKPDTSYKIEIKLPYVARSQAKLCIIMGVSGSGKTAVAKSLASQCNSVFVDADDFHSEWAKKQMAQGIPLDDNYRDQWITKLSTYLTTLRCQKQNTVLAYSGLKQKHRERFRTLGLDVRYFNLKVSEPILKQRLQNRETHFLTPIYWPANCRQWSKLQPMSKMWFILMASSRSKRLSIALRI</sequence>
<comment type="similarity">
    <text evidence="2">Belongs to the gluconokinase GntK/GntV family.</text>
</comment>
<feature type="domain" description="Glycoside hydrolase family 65 C-terminal" evidence="10">
    <location>
        <begin position="268"/>
        <end position="298"/>
    </location>
</feature>
<dbReference type="SUPFAM" id="SSF48208">
    <property type="entry name" value="Six-hairpin glycosidases"/>
    <property type="match status" value="1"/>
</dbReference>
<comment type="caution">
    <text evidence="12">The sequence shown here is derived from an EMBL/GenBank/DDBJ whole genome shotgun (WGS) entry which is preliminary data.</text>
</comment>
<dbReference type="InterPro" id="IPR033432">
    <property type="entry name" value="GH94_catalytic"/>
</dbReference>
<evidence type="ECO:0000313" key="13">
    <source>
        <dbReference type="Proteomes" id="UP001528411"/>
    </source>
</evidence>